<dbReference type="EC" id="2.7.11.1" evidence="8"/>
<accession>A0A2K6SI94</accession>
<dbReference type="GO" id="GO:0046872">
    <property type="term" value="F:metal ion binding"/>
    <property type="evidence" value="ECO:0007669"/>
    <property type="project" value="UniProtKB-KW"/>
</dbReference>
<dbReference type="Gene3D" id="1.10.510.10">
    <property type="entry name" value="Transferase(Phosphotransferase) domain 1"/>
    <property type="match status" value="1"/>
</dbReference>
<dbReference type="PANTHER" id="PTHR24346:SF56">
    <property type="entry name" value="SERINE_THREONINE-PROTEIN KINASE MARK2"/>
    <property type="match status" value="1"/>
</dbReference>
<dbReference type="FunFam" id="3.30.310.80:FF:000001">
    <property type="entry name" value="Non-specific serine/threonine protein kinase"/>
    <property type="match status" value="1"/>
</dbReference>
<comment type="catalytic activity">
    <reaction evidence="25">
        <text>L-seryl-[tau protein] + ATP = O-phospho-L-seryl-[tau protein] + ADP + H(+)</text>
        <dbReference type="Rhea" id="RHEA:12801"/>
        <dbReference type="Rhea" id="RHEA-COMP:13701"/>
        <dbReference type="Rhea" id="RHEA-COMP:13702"/>
        <dbReference type="ChEBI" id="CHEBI:15378"/>
        <dbReference type="ChEBI" id="CHEBI:29999"/>
        <dbReference type="ChEBI" id="CHEBI:30616"/>
        <dbReference type="ChEBI" id="CHEBI:83421"/>
        <dbReference type="ChEBI" id="CHEBI:456216"/>
        <dbReference type="EC" id="2.7.11.26"/>
    </reaction>
</comment>
<evidence type="ECO:0000256" key="9">
    <source>
        <dbReference type="ARBA" id="ARBA00022475"/>
    </source>
</evidence>
<evidence type="ECO:0000256" key="27">
    <source>
        <dbReference type="ARBA" id="ARBA00048878"/>
    </source>
</evidence>
<keyword evidence="21" id="KW-0472">Membrane</keyword>
<comment type="subunit">
    <text evidence="28">Binds to and is activated by YWHAZ when phosphorylated on Thr-221. Interacts with 14-3-3 proteins. Interacts with HDAC4; this interaction leads to HDAC4 retention in the cytoplasm. Interacts with DEPTOR, MLST8/GbetaL, RICTOR and RPTOR.</text>
</comment>
<evidence type="ECO:0000256" key="22">
    <source>
        <dbReference type="ARBA" id="ARBA00023212"/>
    </source>
</evidence>
<dbReference type="PROSITE" id="PS50030">
    <property type="entry name" value="UBA"/>
    <property type="match status" value="1"/>
</dbReference>
<dbReference type="PROSITE" id="PS00107">
    <property type="entry name" value="PROTEIN_KINASE_ATP"/>
    <property type="match status" value="1"/>
</dbReference>
<keyword evidence="22" id="KW-0206">Cytoskeleton</keyword>
<evidence type="ECO:0000259" key="34">
    <source>
        <dbReference type="PROSITE" id="PS50011"/>
    </source>
</evidence>
<keyword evidence="9" id="KW-1003">Cell membrane</keyword>
<keyword evidence="18 32" id="KW-0067">ATP-binding</keyword>
<keyword evidence="17" id="KW-0418">Kinase</keyword>
<evidence type="ECO:0000256" key="3">
    <source>
        <dbReference type="ARBA" id="ARBA00004236"/>
    </source>
</evidence>
<feature type="binding site" evidence="32">
    <location>
        <position position="83"/>
    </location>
    <ligand>
        <name>ATP</name>
        <dbReference type="ChEBI" id="CHEBI:30616"/>
    </ligand>
</feature>
<dbReference type="GO" id="GO:0035556">
    <property type="term" value="P:intracellular signal transduction"/>
    <property type="evidence" value="ECO:0007669"/>
    <property type="project" value="TreeGrafter"/>
</dbReference>
<dbReference type="CDD" id="cd14072">
    <property type="entry name" value="STKc_MARK"/>
    <property type="match status" value="1"/>
</dbReference>
<dbReference type="PANTHER" id="PTHR24346">
    <property type="entry name" value="MAP/MICROTUBULE AFFINITY-REGULATING KINASE"/>
    <property type="match status" value="1"/>
</dbReference>
<evidence type="ECO:0000256" key="28">
    <source>
        <dbReference type="ARBA" id="ARBA00063881"/>
    </source>
</evidence>
<dbReference type="GO" id="GO:0030425">
    <property type="term" value="C:dendrite"/>
    <property type="evidence" value="ECO:0007669"/>
    <property type="project" value="UniProtKB-SubCell"/>
</dbReference>
<feature type="compositionally biased region" description="Basic and acidic residues" evidence="33">
    <location>
        <begin position="425"/>
        <end position="437"/>
    </location>
</feature>
<feature type="compositionally biased region" description="Low complexity" evidence="33">
    <location>
        <begin position="503"/>
        <end position="517"/>
    </location>
</feature>
<dbReference type="Ensembl" id="ENSSBOT00000023834.1">
    <property type="protein sequence ID" value="ENSSBOP00000007079.1"/>
    <property type="gene ID" value="ENSSBOG00000020420.1"/>
</dbReference>
<dbReference type="Pfam" id="PF00627">
    <property type="entry name" value="UBA"/>
    <property type="match status" value="1"/>
</dbReference>
<dbReference type="Pfam" id="PF00069">
    <property type="entry name" value="Pkinase"/>
    <property type="match status" value="1"/>
</dbReference>
<reference evidence="37" key="2">
    <citation type="submission" date="2025-09" db="UniProtKB">
        <authorList>
            <consortium name="Ensembl"/>
        </authorList>
    </citation>
    <scope>IDENTIFICATION</scope>
</reference>
<evidence type="ECO:0000256" key="4">
    <source>
        <dbReference type="ARBA" id="ARBA00004245"/>
    </source>
</evidence>
<dbReference type="Gene3D" id="1.10.8.10">
    <property type="entry name" value="DNA helicase RuvA subunit, C-terminal domain"/>
    <property type="match status" value="1"/>
</dbReference>
<feature type="domain" description="UBA" evidence="35">
    <location>
        <begin position="316"/>
        <end position="355"/>
    </location>
</feature>
<dbReference type="Gene3D" id="3.30.200.20">
    <property type="entry name" value="Phosphorylase Kinase, domain 1"/>
    <property type="match status" value="1"/>
</dbReference>
<keyword evidence="10" id="KW-0963">Cytoplasm</keyword>
<keyword evidence="11" id="KW-0723">Serine/threonine-protein kinase</keyword>
<dbReference type="SUPFAM" id="SSF56112">
    <property type="entry name" value="Protein kinase-like (PK-like)"/>
    <property type="match status" value="1"/>
</dbReference>
<evidence type="ECO:0000259" key="36">
    <source>
        <dbReference type="PROSITE" id="PS50032"/>
    </source>
</evidence>
<dbReference type="SMART" id="SM00165">
    <property type="entry name" value="UBA"/>
    <property type="match status" value="1"/>
</dbReference>
<feature type="compositionally biased region" description="Polar residues" evidence="33">
    <location>
        <begin position="410"/>
        <end position="424"/>
    </location>
</feature>
<dbReference type="GO" id="GO:0106310">
    <property type="term" value="F:protein serine kinase activity"/>
    <property type="evidence" value="ECO:0007669"/>
    <property type="project" value="RHEA"/>
</dbReference>
<dbReference type="GO" id="GO:0005524">
    <property type="term" value="F:ATP binding"/>
    <property type="evidence" value="ECO:0007669"/>
    <property type="project" value="UniProtKB-UniRule"/>
</dbReference>
<evidence type="ECO:0000256" key="2">
    <source>
        <dbReference type="ARBA" id="ARBA00004184"/>
    </source>
</evidence>
<evidence type="ECO:0000256" key="25">
    <source>
        <dbReference type="ARBA" id="ARBA00048291"/>
    </source>
</evidence>
<feature type="region of interest" description="Disordered" evidence="33">
    <location>
        <begin position="366"/>
        <end position="624"/>
    </location>
</feature>
<dbReference type="GO" id="GO:0012505">
    <property type="term" value="C:endomembrane system"/>
    <property type="evidence" value="ECO:0007669"/>
    <property type="project" value="UniProtKB-SubCell"/>
</dbReference>
<reference evidence="37" key="1">
    <citation type="submission" date="2025-08" db="UniProtKB">
        <authorList>
            <consortium name="Ensembl"/>
        </authorList>
    </citation>
    <scope>IDENTIFICATION</scope>
</reference>
<dbReference type="Proteomes" id="UP000233220">
    <property type="component" value="Unplaced"/>
</dbReference>
<dbReference type="InterPro" id="IPR000719">
    <property type="entry name" value="Prot_kinase_dom"/>
</dbReference>
<dbReference type="SMART" id="SM00220">
    <property type="entry name" value="S_TKc"/>
    <property type="match status" value="1"/>
</dbReference>
<evidence type="ECO:0000256" key="19">
    <source>
        <dbReference type="ARBA" id="ARBA00022842"/>
    </source>
</evidence>
<evidence type="ECO:0000256" key="20">
    <source>
        <dbReference type="ARBA" id="ARBA00023121"/>
    </source>
</evidence>
<dbReference type="GO" id="GO:0000226">
    <property type="term" value="P:microtubule cytoskeleton organization"/>
    <property type="evidence" value="ECO:0007669"/>
    <property type="project" value="TreeGrafter"/>
</dbReference>
<dbReference type="Pfam" id="PF02149">
    <property type="entry name" value="KA1"/>
    <property type="match status" value="1"/>
</dbReference>
<evidence type="ECO:0000256" key="8">
    <source>
        <dbReference type="ARBA" id="ARBA00012513"/>
    </source>
</evidence>
<dbReference type="InterPro" id="IPR008271">
    <property type="entry name" value="Ser/Thr_kinase_AS"/>
</dbReference>
<evidence type="ECO:0000256" key="11">
    <source>
        <dbReference type="ARBA" id="ARBA00022527"/>
    </source>
</evidence>
<evidence type="ECO:0000256" key="18">
    <source>
        <dbReference type="ARBA" id="ARBA00022840"/>
    </source>
</evidence>
<evidence type="ECO:0000256" key="29">
    <source>
        <dbReference type="ARBA" id="ARBA00073904"/>
    </source>
</evidence>
<feature type="domain" description="KA1" evidence="36">
    <location>
        <begin position="707"/>
        <end position="756"/>
    </location>
</feature>
<dbReference type="SUPFAM" id="SSF103243">
    <property type="entry name" value="KA1-like"/>
    <property type="match status" value="1"/>
</dbReference>
<proteinExistence type="inferred from homology"/>
<dbReference type="InterPro" id="IPR001772">
    <property type="entry name" value="KA1_dom"/>
</dbReference>
<evidence type="ECO:0000256" key="10">
    <source>
        <dbReference type="ARBA" id="ARBA00022490"/>
    </source>
</evidence>
<comment type="catalytic activity">
    <reaction evidence="27">
        <text>L-threonyl-[tau protein] + ATP = O-phospho-L-threonyl-[tau protein] + ADP + H(+)</text>
        <dbReference type="Rhea" id="RHEA:53904"/>
        <dbReference type="Rhea" id="RHEA-COMP:13703"/>
        <dbReference type="Rhea" id="RHEA-COMP:13704"/>
        <dbReference type="ChEBI" id="CHEBI:15378"/>
        <dbReference type="ChEBI" id="CHEBI:30013"/>
        <dbReference type="ChEBI" id="CHEBI:30616"/>
        <dbReference type="ChEBI" id="CHEBI:61977"/>
        <dbReference type="ChEBI" id="CHEBI:456216"/>
        <dbReference type="EC" id="2.7.11.26"/>
    </reaction>
</comment>
<evidence type="ECO:0000256" key="17">
    <source>
        <dbReference type="ARBA" id="ARBA00022777"/>
    </source>
</evidence>
<comment type="cofactor">
    <cofactor evidence="1">
        <name>Mg(2+)</name>
        <dbReference type="ChEBI" id="CHEBI:18420"/>
    </cofactor>
</comment>
<dbReference type="FunFam" id="1.10.8.10:FF:000013">
    <property type="entry name" value="Non-specific serine/threonine protein kinase"/>
    <property type="match status" value="1"/>
</dbReference>
<dbReference type="PROSITE" id="PS50011">
    <property type="entry name" value="PROTEIN_KINASE_DOM"/>
    <property type="match status" value="1"/>
</dbReference>
<dbReference type="CDD" id="cd14406">
    <property type="entry name" value="UBA_MARK2"/>
    <property type="match status" value="1"/>
</dbReference>
<evidence type="ECO:0000256" key="26">
    <source>
        <dbReference type="ARBA" id="ARBA00048679"/>
    </source>
</evidence>
<evidence type="ECO:0000256" key="30">
    <source>
        <dbReference type="ARBA" id="ARBA00080359"/>
    </source>
</evidence>
<keyword evidence="12" id="KW-0597">Phosphoprotein</keyword>
<evidence type="ECO:0000256" key="16">
    <source>
        <dbReference type="ARBA" id="ARBA00022741"/>
    </source>
</evidence>
<evidence type="ECO:0000256" key="32">
    <source>
        <dbReference type="PROSITE-ProRule" id="PRU10141"/>
    </source>
</evidence>
<evidence type="ECO:0000256" key="24">
    <source>
        <dbReference type="ARBA" id="ARBA00047899"/>
    </source>
</evidence>
<dbReference type="PROSITE" id="PS50032">
    <property type="entry name" value="KA1"/>
    <property type="match status" value="1"/>
</dbReference>
<keyword evidence="16 32" id="KW-0547">Nucleotide-binding</keyword>
<evidence type="ECO:0000313" key="38">
    <source>
        <dbReference type="Proteomes" id="UP000233220"/>
    </source>
</evidence>
<dbReference type="GO" id="GO:0016055">
    <property type="term" value="P:Wnt signaling pathway"/>
    <property type="evidence" value="ECO:0007669"/>
    <property type="project" value="UniProtKB-KW"/>
</dbReference>
<organism evidence="37 38">
    <name type="scientific">Saimiri boliviensis boliviensis</name>
    <name type="common">Bolivian squirrel monkey</name>
    <dbReference type="NCBI Taxonomy" id="39432"/>
    <lineage>
        <taxon>Eukaryota</taxon>
        <taxon>Metazoa</taxon>
        <taxon>Chordata</taxon>
        <taxon>Craniata</taxon>
        <taxon>Vertebrata</taxon>
        <taxon>Euteleostomi</taxon>
        <taxon>Mammalia</taxon>
        <taxon>Eutheria</taxon>
        <taxon>Euarchontoglires</taxon>
        <taxon>Primates</taxon>
        <taxon>Haplorrhini</taxon>
        <taxon>Platyrrhini</taxon>
        <taxon>Cebidae</taxon>
        <taxon>Saimiriinae</taxon>
        <taxon>Saimiri</taxon>
    </lineage>
</organism>
<evidence type="ECO:0000256" key="23">
    <source>
        <dbReference type="ARBA" id="ARBA00023273"/>
    </source>
</evidence>
<evidence type="ECO:0000256" key="1">
    <source>
        <dbReference type="ARBA" id="ARBA00001946"/>
    </source>
</evidence>
<dbReference type="GeneTree" id="ENSGT00940000155031"/>
<feature type="region of interest" description="Disordered" evidence="33">
    <location>
        <begin position="1"/>
        <end position="47"/>
    </location>
</feature>
<feature type="compositionally biased region" description="Polar residues" evidence="33">
    <location>
        <begin position="459"/>
        <end position="478"/>
    </location>
</feature>
<evidence type="ECO:0000256" key="31">
    <source>
        <dbReference type="ARBA" id="ARBA00080710"/>
    </source>
</evidence>
<evidence type="ECO:0000256" key="33">
    <source>
        <dbReference type="SAM" id="MobiDB-lite"/>
    </source>
</evidence>
<evidence type="ECO:0000256" key="14">
    <source>
        <dbReference type="ARBA" id="ARBA00022687"/>
    </source>
</evidence>
<keyword evidence="13" id="KW-0808">Transferase</keyword>
<keyword evidence="23" id="KW-0966">Cell projection</keyword>
<sequence length="756" mass="83732">PAVPCTPAPLFTNRDGQSRPTLGHLDSKPSSKSNMLRGRNSATSADEQPHIGNYRLLKTIGKGNFAKVKLARHILTGKEVAVKIIDKTQLNSSSLQKVSLAFSLVVKLFEVIETEKTLYLVMEYASGGEVFDYLVAHGRMKEKEARAKFRQIVSAVQYCHQKFIVHRDLKAENLLLDADMNIKIADFGFSNEFTFGNKLDTFCGSPPYAAPELFQGKKYDGPEVDVWSLGVILYTLVSGSLPFDGQNLKELRERVLRGKYRIPFYMSTDCENLLKKFLILNPSKRGTLEQIMKDRWMNVGHEDDELKPYVEPLPDYKDPRRTELMVSMGYTREEIQDSLVGQRYNEVMATYLLLGYKSSELEGDTITLKPRPSADLTNSSAPSPSHKVQRSVSANPKQRRFSDQAGPAIPTSNSYSKKTQSNNAENKRPEEDRESGRKASSTAKVPASPLPGLDRKKTTPTPSTNSVLSTSTNRSRNSPLLERASLGQASIQNGKDSLTMPGSRASTASASAAVSAARPRQHQKSMSASVHPNKASGLPPTESNCEVPRPSTAPQRVPVASPSAHNISSSGGAPDRTNFPRGVSSRSTFHAGQLRQVRDQQNLPYGVTPASPSGHSQGRRGASGSIFSKFTSKFVRRPHVVGSGGNDKEKEEFREAKPRSLRFTWSMKTTSSMEPNEMMREIRKVLDANSCQSELHEKYMLLCMHGTPGHEDFVQWEMEVCKLPRLSLNGVRFKRISGTSMAFKNIASKIANELKL</sequence>
<evidence type="ECO:0000256" key="5">
    <source>
        <dbReference type="ARBA" id="ARBA00004279"/>
    </source>
</evidence>
<keyword evidence="20" id="KW-0446">Lipid-binding</keyword>
<feature type="compositionally biased region" description="Polar residues" evidence="33">
    <location>
        <begin position="28"/>
        <end position="46"/>
    </location>
</feature>
<name>A0A2K6SI94_SAIBB</name>
<dbReference type="Gene3D" id="3.30.310.80">
    <property type="entry name" value="Kinase associated domain 1, KA1"/>
    <property type="match status" value="1"/>
</dbReference>
<gene>
    <name evidence="37" type="primary">MARK2</name>
</gene>
<evidence type="ECO:0000256" key="12">
    <source>
        <dbReference type="ARBA" id="ARBA00022553"/>
    </source>
</evidence>
<dbReference type="FunFam" id="1.10.510.10:FF:000156">
    <property type="entry name" value="Serine/threonine-protein kinase SIK3 homolog"/>
    <property type="match status" value="1"/>
</dbReference>
<dbReference type="EC" id="2.7.11.26" evidence="7"/>
<dbReference type="InterPro" id="IPR011009">
    <property type="entry name" value="Kinase-like_dom_sf"/>
</dbReference>
<feature type="domain" description="Protein kinase" evidence="34">
    <location>
        <begin position="54"/>
        <end position="297"/>
    </location>
</feature>
<evidence type="ECO:0000256" key="15">
    <source>
        <dbReference type="ARBA" id="ARBA00022723"/>
    </source>
</evidence>
<dbReference type="InterPro" id="IPR015940">
    <property type="entry name" value="UBA"/>
</dbReference>
<dbReference type="GO" id="GO:0005856">
    <property type="term" value="C:cytoskeleton"/>
    <property type="evidence" value="ECO:0007669"/>
    <property type="project" value="UniProtKB-SubCell"/>
</dbReference>
<comment type="subcellular location">
    <subcellularLocation>
        <location evidence="3">Cell membrane</location>
    </subcellularLocation>
    <subcellularLocation>
        <location evidence="5">Cell projection</location>
        <location evidence="5">Dendrite</location>
    </subcellularLocation>
    <subcellularLocation>
        <location evidence="4">Cytoplasm</location>
        <location evidence="4">Cytoskeleton</location>
    </subcellularLocation>
    <subcellularLocation>
        <location evidence="2">Endomembrane system</location>
        <topology evidence="2">Peripheral membrane protein</topology>
    </subcellularLocation>
</comment>
<feature type="compositionally biased region" description="Polar residues" evidence="33">
    <location>
        <begin position="487"/>
        <end position="496"/>
    </location>
</feature>
<dbReference type="CDD" id="cd12201">
    <property type="entry name" value="MARK2_C"/>
    <property type="match status" value="1"/>
</dbReference>
<keyword evidence="15" id="KW-0479">Metal-binding</keyword>
<dbReference type="FunFam" id="3.30.200.20:FF:000003">
    <property type="entry name" value="Non-specific serine/threonine protein kinase"/>
    <property type="match status" value="1"/>
</dbReference>
<dbReference type="GO" id="GO:0008289">
    <property type="term" value="F:lipid binding"/>
    <property type="evidence" value="ECO:0007669"/>
    <property type="project" value="UniProtKB-KW"/>
</dbReference>
<comment type="similarity">
    <text evidence="6">Belongs to the protein kinase superfamily. CAMK Ser/Thr protein kinase family. SNF1 subfamily.</text>
</comment>
<keyword evidence="14" id="KW-0879">Wnt signaling pathway</keyword>
<comment type="catalytic activity">
    <reaction evidence="26">
        <text>L-seryl-[protein] + ATP = O-phospho-L-seryl-[protein] + ADP + H(+)</text>
        <dbReference type="Rhea" id="RHEA:17989"/>
        <dbReference type="Rhea" id="RHEA-COMP:9863"/>
        <dbReference type="Rhea" id="RHEA-COMP:11604"/>
        <dbReference type="ChEBI" id="CHEBI:15378"/>
        <dbReference type="ChEBI" id="CHEBI:29999"/>
        <dbReference type="ChEBI" id="CHEBI:30616"/>
        <dbReference type="ChEBI" id="CHEBI:83421"/>
        <dbReference type="ChEBI" id="CHEBI:456216"/>
        <dbReference type="EC" id="2.7.11.1"/>
    </reaction>
</comment>
<keyword evidence="38" id="KW-1185">Reference proteome</keyword>
<dbReference type="GO" id="GO:0005737">
    <property type="term" value="C:cytoplasm"/>
    <property type="evidence" value="ECO:0007669"/>
    <property type="project" value="TreeGrafter"/>
</dbReference>
<dbReference type="InterPro" id="IPR049508">
    <property type="entry name" value="MARK1-4_cat"/>
</dbReference>
<evidence type="ECO:0000256" key="21">
    <source>
        <dbReference type="ARBA" id="ARBA00023136"/>
    </source>
</evidence>
<dbReference type="PROSITE" id="PS00108">
    <property type="entry name" value="PROTEIN_KINASE_ST"/>
    <property type="match status" value="1"/>
</dbReference>
<comment type="catalytic activity">
    <reaction evidence="24">
        <text>L-threonyl-[protein] + ATP = O-phospho-L-threonyl-[protein] + ADP + H(+)</text>
        <dbReference type="Rhea" id="RHEA:46608"/>
        <dbReference type="Rhea" id="RHEA-COMP:11060"/>
        <dbReference type="Rhea" id="RHEA-COMP:11605"/>
        <dbReference type="ChEBI" id="CHEBI:15378"/>
        <dbReference type="ChEBI" id="CHEBI:30013"/>
        <dbReference type="ChEBI" id="CHEBI:30616"/>
        <dbReference type="ChEBI" id="CHEBI:61977"/>
        <dbReference type="ChEBI" id="CHEBI:456216"/>
        <dbReference type="EC" id="2.7.11.1"/>
    </reaction>
</comment>
<evidence type="ECO:0000256" key="6">
    <source>
        <dbReference type="ARBA" id="ARBA00006234"/>
    </source>
</evidence>
<keyword evidence="19" id="KW-0460">Magnesium</keyword>
<dbReference type="AlphaFoldDB" id="A0A2K6SI94"/>
<evidence type="ECO:0000313" key="37">
    <source>
        <dbReference type="Ensembl" id="ENSSBOP00000007079.1"/>
    </source>
</evidence>
<dbReference type="GO" id="GO:0005886">
    <property type="term" value="C:plasma membrane"/>
    <property type="evidence" value="ECO:0007669"/>
    <property type="project" value="UniProtKB-SubCell"/>
</dbReference>
<dbReference type="InterPro" id="IPR028375">
    <property type="entry name" value="KA1/Ssp2_C"/>
</dbReference>
<evidence type="ECO:0000256" key="7">
    <source>
        <dbReference type="ARBA" id="ARBA00012407"/>
    </source>
</evidence>
<dbReference type="InterPro" id="IPR017441">
    <property type="entry name" value="Protein_kinase_ATP_BS"/>
</dbReference>
<protein>
    <recommendedName>
        <fullName evidence="29">Serine/threonine-protein kinase SIK3</fullName>
        <ecNumber evidence="8">2.7.11.1</ecNumber>
        <ecNumber evidence="7">2.7.11.26</ecNumber>
    </recommendedName>
    <alternativeName>
        <fullName evidence="30">Salt-inducible kinase 3</fullName>
    </alternativeName>
    <alternativeName>
        <fullName evidence="31">Serine/threonine-protein kinase QSK</fullName>
    </alternativeName>
</protein>
<evidence type="ECO:0000256" key="13">
    <source>
        <dbReference type="ARBA" id="ARBA00022679"/>
    </source>
</evidence>
<dbReference type="GO" id="GO:0050321">
    <property type="term" value="F:tau-protein kinase activity"/>
    <property type="evidence" value="ECO:0007669"/>
    <property type="project" value="UniProtKB-EC"/>
</dbReference>
<evidence type="ECO:0000259" key="35">
    <source>
        <dbReference type="PROSITE" id="PS50030"/>
    </source>
</evidence>